<accession>E8N0K8</accession>
<dbReference type="RefSeq" id="WP_013561109.1">
    <property type="nucleotide sequence ID" value="NC_014960.1"/>
</dbReference>
<dbReference type="PROSITE" id="PS50822">
    <property type="entry name" value="PIWI"/>
    <property type="match status" value="1"/>
</dbReference>
<proteinExistence type="inferred from homology"/>
<dbReference type="STRING" id="926569.ANT_27310"/>
<sequence length="617" mass="69611">MYRLRNKFGGNWIWCGGQIVTDKIVPDDTIKEFLKQLWTEEPLKDVQSITPNPTWEPSAWEQGDFAARGLLANYQTEIRRVLEPKRQNFGKVRTDRDYALRGWAVNNEPAVSIAVSSNIFHTQLLHEFAATLKSPQELIGIMVAVDKKDFKGTIIEITGNVREMREWLLSKSSDEMTRNLISHAPDDELTVKIETRTSQYIYIASMLRPVVRMGDLKKFGVDPRQVSKALRLDPPIRYSLVREIAAIGKKHGILADSFESRSLPQAFLSSSDVGFMPELRVGNNQIHHGEGQRIYRSLEKYGVFKRSSAFPDKNHPIKIGIVNASPQVAQQALMTFLRELKAALEKLNFSIQSVEVNGQRQQKIEILSRANLENAVNCLESAKPDILLALFPGSARYDEWEDDEEDSMYHVFKSLTMRYGLPSQVIYEDTFSEQYAMDNIVLGILAKTGNVPFVLAKPLPYADIVVGIDIARRAKQKLSGTVNATAIARIYFSDGQFLRYIIHDAPIEGETIPSSILRSLFPLKEFQGKRVVIHRDGQFRGGERAALKEWAKQIRAEFHLVEVIKSGAPRLYQSTATSAIDRPPKGSAFKVSDTEVLCCKDRLGRDTPSGVCCRPVL</sequence>
<dbReference type="eggNOG" id="COG1431">
    <property type="taxonomic scope" value="Bacteria"/>
</dbReference>
<dbReference type="InParanoid" id="E8N0K8"/>
<dbReference type="KEGG" id="atm:ANT_27310"/>
<keyword evidence="5" id="KW-1185">Reference proteome</keyword>
<dbReference type="Pfam" id="PF02171">
    <property type="entry name" value="Piwi"/>
    <property type="match status" value="1"/>
</dbReference>
<dbReference type="Proteomes" id="UP000008922">
    <property type="component" value="Chromosome"/>
</dbReference>
<dbReference type="SUPFAM" id="SSF53098">
    <property type="entry name" value="Ribonuclease H-like"/>
    <property type="match status" value="1"/>
</dbReference>
<evidence type="ECO:0000256" key="1">
    <source>
        <dbReference type="ARBA" id="ARBA00035012"/>
    </source>
</evidence>
<dbReference type="InterPro" id="IPR012337">
    <property type="entry name" value="RNaseH-like_sf"/>
</dbReference>
<dbReference type="OrthoDB" id="436401at2"/>
<dbReference type="Gene3D" id="3.40.50.2300">
    <property type="match status" value="1"/>
</dbReference>
<protein>
    <recommendedName>
        <fullName evidence="2">Protein argonaute</fullName>
    </recommendedName>
</protein>
<feature type="domain" description="Piwi" evidence="3">
    <location>
        <begin position="386"/>
        <end position="572"/>
    </location>
</feature>
<gene>
    <name evidence="4" type="ordered locus">ANT_27310</name>
</gene>
<name>E8N0K8_ANATU</name>
<comment type="similarity">
    <text evidence="1">Belongs to the argonaute family. Long pAgo subfamily.</text>
</comment>
<dbReference type="HOGENOM" id="CLU_372063_0_0_0"/>
<evidence type="ECO:0000313" key="5">
    <source>
        <dbReference type="Proteomes" id="UP000008922"/>
    </source>
</evidence>
<dbReference type="EMBL" id="AP012029">
    <property type="protein sequence ID" value="BAJ64757.1"/>
    <property type="molecule type" value="Genomic_DNA"/>
</dbReference>
<dbReference type="InterPro" id="IPR036397">
    <property type="entry name" value="RNaseH_sf"/>
</dbReference>
<dbReference type="AlphaFoldDB" id="E8N0K8"/>
<evidence type="ECO:0000256" key="2">
    <source>
        <dbReference type="ARBA" id="ARBA00035032"/>
    </source>
</evidence>
<evidence type="ECO:0000259" key="3">
    <source>
        <dbReference type="PROSITE" id="PS50822"/>
    </source>
</evidence>
<evidence type="ECO:0000313" key="4">
    <source>
        <dbReference type="EMBL" id="BAJ64757.1"/>
    </source>
</evidence>
<organism evidence="4 5">
    <name type="scientific">Anaerolinea thermophila (strain DSM 14523 / JCM 11388 / NBRC 100420 / UNI-1)</name>
    <dbReference type="NCBI Taxonomy" id="926569"/>
    <lineage>
        <taxon>Bacteria</taxon>
        <taxon>Bacillati</taxon>
        <taxon>Chloroflexota</taxon>
        <taxon>Anaerolineae</taxon>
        <taxon>Anaerolineales</taxon>
        <taxon>Anaerolineaceae</taxon>
        <taxon>Anaerolinea</taxon>
    </lineage>
</organism>
<dbReference type="Gene3D" id="3.30.420.10">
    <property type="entry name" value="Ribonuclease H-like superfamily/Ribonuclease H"/>
    <property type="match status" value="1"/>
</dbReference>
<dbReference type="InterPro" id="IPR003165">
    <property type="entry name" value="Piwi"/>
</dbReference>
<reference evidence="4 5" key="1">
    <citation type="submission" date="2010-12" db="EMBL/GenBank/DDBJ databases">
        <title>Whole genome sequence of Anaerolinea thermophila UNI-1.</title>
        <authorList>
            <person name="Narita-Yamada S."/>
            <person name="Kishi E."/>
            <person name="Watanabe Y."/>
            <person name="Takasaki K."/>
            <person name="Ankai A."/>
            <person name="Oguchi A."/>
            <person name="Fukui S."/>
            <person name="Takahashi M."/>
            <person name="Yashiro I."/>
            <person name="Hosoyama A."/>
            <person name="Sekiguchi Y."/>
            <person name="Hanada S."/>
            <person name="Fujita N."/>
        </authorList>
    </citation>
    <scope>NUCLEOTIDE SEQUENCE [LARGE SCALE GENOMIC DNA]</scope>
    <source>
        <strain evidence="5">DSM 14523 / JCM 11388 / NBRC 100420 / UNI-1</strain>
    </source>
</reference>
<dbReference type="GO" id="GO:0003676">
    <property type="term" value="F:nucleic acid binding"/>
    <property type="evidence" value="ECO:0007669"/>
    <property type="project" value="InterPro"/>
</dbReference>